<dbReference type="InterPro" id="IPR029046">
    <property type="entry name" value="LolA/LolB/LppX"/>
</dbReference>
<comment type="function">
    <text evidence="13">Plays a critical role in the incorporation of lipoproteins in the outer membrane after they are released by the LolA protein.</text>
</comment>
<evidence type="ECO:0000256" key="11">
    <source>
        <dbReference type="ARBA" id="ARBA00023237"/>
    </source>
</evidence>
<accession>A0A1I0EKS3</accession>
<dbReference type="Pfam" id="PF03550">
    <property type="entry name" value="LolB"/>
    <property type="match status" value="1"/>
</dbReference>
<dbReference type="HAMAP" id="MF_00233">
    <property type="entry name" value="LolB"/>
    <property type="match status" value="1"/>
</dbReference>
<evidence type="ECO:0000256" key="3">
    <source>
        <dbReference type="ARBA" id="ARBA00011245"/>
    </source>
</evidence>
<dbReference type="SUPFAM" id="SSF89392">
    <property type="entry name" value="Prokaryotic lipoproteins and lipoprotein localization factors"/>
    <property type="match status" value="1"/>
</dbReference>
<keyword evidence="5 13" id="KW-0813">Transport</keyword>
<comment type="subcellular location">
    <subcellularLocation>
        <location evidence="1">Cell outer membrane</location>
        <topology evidence="1">Lipid-anchor</topology>
    </subcellularLocation>
</comment>
<dbReference type="CDD" id="cd16326">
    <property type="entry name" value="LolB"/>
    <property type="match status" value="1"/>
</dbReference>
<organism evidence="14 15">
    <name type="scientific">Nitrosomonas marina</name>
    <dbReference type="NCBI Taxonomy" id="917"/>
    <lineage>
        <taxon>Bacteria</taxon>
        <taxon>Pseudomonadati</taxon>
        <taxon>Pseudomonadota</taxon>
        <taxon>Betaproteobacteria</taxon>
        <taxon>Nitrosomonadales</taxon>
        <taxon>Nitrosomonadaceae</taxon>
        <taxon>Nitrosomonas</taxon>
    </lineage>
</organism>
<evidence type="ECO:0000256" key="10">
    <source>
        <dbReference type="ARBA" id="ARBA00023186"/>
    </source>
</evidence>
<keyword evidence="11 13" id="KW-0998">Cell outer membrane</keyword>
<evidence type="ECO:0000256" key="9">
    <source>
        <dbReference type="ARBA" id="ARBA00023139"/>
    </source>
</evidence>
<keyword evidence="15" id="KW-1185">Reference proteome</keyword>
<dbReference type="Gene3D" id="2.50.20.10">
    <property type="entry name" value="Lipoprotein localisation LolA/LolB/LppX"/>
    <property type="match status" value="1"/>
</dbReference>
<keyword evidence="12 14" id="KW-0449">Lipoprotein</keyword>
<dbReference type="NCBIfam" id="TIGR00548">
    <property type="entry name" value="lolB"/>
    <property type="match status" value="1"/>
</dbReference>
<keyword evidence="6" id="KW-0732">Signal</keyword>
<dbReference type="AlphaFoldDB" id="A0A1I0EKS3"/>
<dbReference type="GO" id="GO:0044874">
    <property type="term" value="P:lipoprotein localization to outer membrane"/>
    <property type="evidence" value="ECO:0007669"/>
    <property type="project" value="UniProtKB-UniRule"/>
</dbReference>
<evidence type="ECO:0000256" key="13">
    <source>
        <dbReference type="HAMAP-Rule" id="MF_00233"/>
    </source>
</evidence>
<evidence type="ECO:0000313" key="15">
    <source>
        <dbReference type="Proteomes" id="UP000199345"/>
    </source>
</evidence>
<dbReference type="InterPro" id="IPR004565">
    <property type="entry name" value="OM_lipoprot_LolB"/>
</dbReference>
<keyword evidence="7 13" id="KW-0653">Protein transport</keyword>
<evidence type="ECO:0000256" key="1">
    <source>
        <dbReference type="ARBA" id="ARBA00004459"/>
    </source>
</evidence>
<comment type="subunit">
    <text evidence="3 13">Monomer.</text>
</comment>
<name>A0A1I0EKS3_9PROT</name>
<sequence>MLAGCAGLTIQTDQVSRTVIFEPATDRVAAMADGFELLGRVAVRNEQQRFSGNVHWQHTSIEDTLMLLSPLGQAVAEIVRKRGGVTLTTSKQETFYADNVEDLTAALLGWRLPLNGLRYWVQGMHSPLSRATVDFDSEDRIIAIRQDGWEIIYRQYYQNEDESFNRQTVRPRIVELQIEDLTIRLVVDNWTEI</sequence>
<comment type="similarity">
    <text evidence="2 13">Belongs to the LolB family.</text>
</comment>
<dbReference type="Proteomes" id="UP000199345">
    <property type="component" value="Unassembled WGS sequence"/>
</dbReference>
<proteinExistence type="inferred from homology"/>
<evidence type="ECO:0000256" key="12">
    <source>
        <dbReference type="ARBA" id="ARBA00023288"/>
    </source>
</evidence>
<evidence type="ECO:0000256" key="8">
    <source>
        <dbReference type="ARBA" id="ARBA00023136"/>
    </source>
</evidence>
<keyword evidence="10 13" id="KW-0143">Chaperone</keyword>
<keyword evidence="8 13" id="KW-0472">Membrane</keyword>
<dbReference type="GO" id="GO:0015031">
    <property type="term" value="P:protein transport"/>
    <property type="evidence" value="ECO:0007669"/>
    <property type="project" value="UniProtKB-KW"/>
</dbReference>
<evidence type="ECO:0000256" key="4">
    <source>
        <dbReference type="ARBA" id="ARBA00016202"/>
    </source>
</evidence>
<dbReference type="EMBL" id="FOIA01000028">
    <property type="protein sequence ID" value="SET45793.1"/>
    <property type="molecule type" value="Genomic_DNA"/>
</dbReference>
<reference evidence="15" key="1">
    <citation type="submission" date="2016-10" db="EMBL/GenBank/DDBJ databases">
        <authorList>
            <person name="Varghese N."/>
            <person name="Submissions S."/>
        </authorList>
    </citation>
    <scope>NUCLEOTIDE SEQUENCE [LARGE SCALE GENOMIC DNA]</scope>
    <source>
        <strain evidence="15">Nm71</strain>
    </source>
</reference>
<dbReference type="GO" id="GO:0009279">
    <property type="term" value="C:cell outer membrane"/>
    <property type="evidence" value="ECO:0007669"/>
    <property type="project" value="UniProtKB-SubCell"/>
</dbReference>
<evidence type="ECO:0000256" key="6">
    <source>
        <dbReference type="ARBA" id="ARBA00022729"/>
    </source>
</evidence>
<gene>
    <name evidence="13" type="primary">lolB</name>
    <name evidence="14" type="ORF">SAMN05216326_12832</name>
</gene>
<protein>
    <recommendedName>
        <fullName evidence="4 13">Outer-membrane lipoprotein LolB</fullName>
    </recommendedName>
</protein>
<evidence type="ECO:0000256" key="5">
    <source>
        <dbReference type="ARBA" id="ARBA00022448"/>
    </source>
</evidence>
<keyword evidence="9" id="KW-0564">Palmitate</keyword>
<evidence type="ECO:0000256" key="7">
    <source>
        <dbReference type="ARBA" id="ARBA00022927"/>
    </source>
</evidence>
<evidence type="ECO:0000313" key="14">
    <source>
        <dbReference type="EMBL" id="SET45793.1"/>
    </source>
</evidence>
<evidence type="ECO:0000256" key="2">
    <source>
        <dbReference type="ARBA" id="ARBA00009696"/>
    </source>
</evidence>